<dbReference type="Pfam" id="PF00535">
    <property type="entry name" value="Glycos_transf_2"/>
    <property type="match status" value="1"/>
</dbReference>
<protein>
    <submittedName>
        <fullName evidence="6">Glycosyl transferase family 2</fullName>
    </submittedName>
</protein>
<evidence type="ECO:0000256" key="4">
    <source>
        <dbReference type="ARBA" id="ARBA00022679"/>
    </source>
</evidence>
<dbReference type="SUPFAM" id="SSF53448">
    <property type="entry name" value="Nucleotide-diphospho-sugar transferases"/>
    <property type="match status" value="1"/>
</dbReference>
<dbReference type="InterPro" id="IPR029044">
    <property type="entry name" value="Nucleotide-diphossugar_trans"/>
</dbReference>
<dbReference type="Gene3D" id="3.90.550.10">
    <property type="entry name" value="Spore Coat Polysaccharide Biosynthesis Protein SpsA, Chain A"/>
    <property type="match status" value="1"/>
</dbReference>
<name>A0A919IXU4_9ACTN</name>
<comment type="pathway">
    <text evidence="1">Cell wall biogenesis; cell wall polysaccharide biosynthesis.</text>
</comment>
<accession>A0A919IXU4</accession>
<proteinExistence type="inferred from homology"/>
<organism evidence="6 7">
    <name type="scientific">Paractinoplanes ferrugineus</name>
    <dbReference type="NCBI Taxonomy" id="113564"/>
    <lineage>
        <taxon>Bacteria</taxon>
        <taxon>Bacillati</taxon>
        <taxon>Actinomycetota</taxon>
        <taxon>Actinomycetes</taxon>
        <taxon>Micromonosporales</taxon>
        <taxon>Micromonosporaceae</taxon>
        <taxon>Paractinoplanes</taxon>
    </lineage>
</organism>
<evidence type="ECO:0000313" key="6">
    <source>
        <dbReference type="EMBL" id="GIE10154.1"/>
    </source>
</evidence>
<dbReference type="AlphaFoldDB" id="A0A919IXU4"/>
<reference evidence="6" key="1">
    <citation type="submission" date="2021-01" db="EMBL/GenBank/DDBJ databases">
        <title>Whole genome shotgun sequence of Actinoplanes ferrugineus NBRC 15555.</title>
        <authorList>
            <person name="Komaki H."/>
            <person name="Tamura T."/>
        </authorList>
    </citation>
    <scope>NUCLEOTIDE SEQUENCE</scope>
    <source>
        <strain evidence="6">NBRC 15555</strain>
    </source>
</reference>
<dbReference type="PANTHER" id="PTHR43179:SF12">
    <property type="entry name" value="GALACTOFURANOSYLTRANSFERASE GLFT2"/>
    <property type="match status" value="1"/>
</dbReference>
<evidence type="ECO:0000256" key="1">
    <source>
        <dbReference type="ARBA" id="ARBA00004776"/>
    </source>
</evidence>
<dbReference type="RefSeq" id="WP_307835629.1">
    <property type="nucleotide sequence ID" value="NZ_BAAABP010000007.1"/>
</dbReference>
<feature type="domain" description="Glycosyltransferase 2-like" evidence="5">
    <location>
        <begin position="9"/>
        <end position="174"/>
    </location>
</feature>
<gene>
    <name evidence="6" type="ORF">Afe05nite_19940</name>
</gene>
<keyword evidence="3" id="KW-0328">Glycosyltransferase</keyword>
<dbReference type="InterPro" id="IPR001173">
    <property type="entry name" value="Glyco_trans_2-like"/>
</dbReference>
<dbReference type="PANTHER" id="PTHR43179">
    <property type="entry name" value="RHAMNOSYLTRANSFERASE WBBL"/>
    <property type="match status" value="1"/>
</dbReference>
<keyword evidence="4 6" id="KW-0808">Transferase</keyword>
<evidence type="ECO:0000313" key="7">
    <source>
        <dbReference type="Proteomes" id="UP000598174"/>
    </source>
</evidence>
<evidence type="ECO:0000259" key="5">
    <source>
        <dbReference type="Pfam" id="PF00535"/>
    </source>
</evidence>
<evidence type="ECO:0000256" key="2">
    <source>
        <dbReference type="ARBA" id="ARBA00006739"/>
    </source>
</evidence>
<dbReference type="GO" id="GO:0016757">
    <property type="term" value="F:glycosyltransferase activity"/>
    <property type="evidence" value="ECO:0007669"/>
    <property type="project" value="UniProtKB-KW"/>
</dbReference>
<keyword evidence="7" id="KW-1185">Reference proteome</keyword>
<dbReference type="Proteomes" id="UP000598174">
    <property type="component" value="Unassembled WGS sequence"/>
</dbReference>
<evidence type="ECO:0000256" key="3">
    <source>
        <dbReference type="ARBA" id="ARBA00022676"/>
    </source>
</evidence>
<comment type="caution">
    <text evidence="6">The sequence shown here is derived from an EMBL/GenBank/DDBJ whole genome shotgun (WGS) entry which is preliminary data.</text>
</comment>
<sequence>MQQVDRTISVVICSYADWRWDDFQRACVSVDKQLTEGDELVVVIDHNDGLLERARAEFPNARVVANAGRKGLSDARNTGVETSRGDVVAFLDDDAVAAPGWVAGLREAFAPDEVAVAGTLVRPNWEGGHKPTWFPEEFGWVVGCSYRGLPEVKTTVRNPIGASMAVRRTIFGKVGGFSDAIGRVGTKPVGCEETEFCIRVSAHDPNYQVVFDPFAAVDHYVPAGRQTMKYFVSRCYHEGRSKRIVSLLQGTTAGLSSERQYVRVTLPSAVVKGVAGSFRRPSGLLRAGVVVIGLGSTVLGYVVESLQRGQVTVSPT</sequence>
<dbReference type="EMBL" id="BOMM01000014">
    <property type="protein sequence ID" value="GIE10154.1"/>
    <property type="molecule type" value="Genomic_DNA"/>
</dbReference>
<comment type="similarity">
    <text evidence="2">Belongs to the glycosyltransferase 2 family.</text>
</comment>